<dbReference type="PANTHER" id="PTHR47129:SF1">
    <property type="entry name" value="NMRA-LIKE DOMAIN-CONTAINING PROTEIN"/>
    <property type="match status" value="1"/>
</dbReference>
<evidence type="ECO:0000313" key="3">
    <source>
        <dbReference type="Proteomes" id="UP000295371"/>
    </source>
</evidence>
<sequence length="279" mass="29324">MSELIAVTGTTGALGGRTAELLSARGARFRMLVRDPARAPELAGGEVAVAEFADTAAVTRALAGVTTVLMVSAHESADRVAEHRSFIDGAVAAGVQQIVYISFVGADPGATFTLARDHAATEEYLRDSGVATTMLRDNFYADALIEFGGEDRVIRGPAGDGRVAAVVRADVARTATAVLLDPEPHRGKTYNLTGPQALTLAEVAATVTEITGNPLTYHDETLPEAYESRAKYGAPEWMVDAWVSTYLAIAENKLATVSDDIEHLTGAPPTSLAELLRAG</sequence>
<dbReference type="EMBL" id="SOAW01000003">
    <property type="protein sequence ID" value="TDT30051.1"/>
    <property type="molecule type" value="Genomic_DNA"/>
</dbReference>
<dbReference type="Gene3D" id="3.90.25.10">
    <property type="entry name" value="UDP-galactose 4-epimerase, domain 1"/>
    <property type="match status" value="1"/>
</dbReference>
<dbReference type="InterPro" id="IPR016040">
    <property type="entry name" value="NAD(P)-bd_dom"/>
</dbReference>
<name>A0A4R7IZ31_9ACTN</name>
<gene>
    <name evidence="2" type="ORF">CLV29_3074</name>
</gene>
<dbReference type="OrthoDB" id="3243290at2"/>
<dbReference type="InterPro" id="IPR036291">
    <property type="entry name" value="NAD(P)-bd_dom_sf"/>
</dbReference>
<dbReference type="Proteomes" id="UP000295371">
    <property type="component" value="Unassembled WGS sequence"/>
</dbReference>
<organism evidence="2 3">
    <name type="scientific">Naumannella halotolerans</name>
    <dbReference type="NCBI Taxonomy" id="993414"/>
    <lineage>
        <taxon>Bacteria</taxon>
        <taxon>Bacillati</taxon>
        <taxon>Actinomycetota</taxon>
        <taxon>Actinomycetes</taxon>
        <taxon>Propionibacteriales</taxon>
        <taxon>Propionibacteriaceae</taxon>
        <taxon>Naumannella</taxon>
    </lineage>
</organism>
<dbReference type="InterPro" id="IPR052718">
    <property type="entry name" value="NmrA-type_oxidoreductase"/>
</dbReference>
<dbReference type="CDD" id="cd05269">
    <property type="entry name" value="TMR_SDR_a"/>
    <property type="match status" value="1"/>
</dbReference>
<dbReference type="AlphaFoldDB" id="A0A4R7IZ31"/>
<proteinExistence type="predicted"/>
<comment type="caution">
    <text evidence="2">The sequence shown here is derived from an EMBL/GenBank/DDBJ whole genome shotgun (WGS) entry which is preliminary data.</text>
</comment>
<reference evidence="2 3" key="1">
    <citation type="submission" date="2019-03" db="EMBL/GenBank/DDBJ databases">
        <title>Genomic Encyclopedia of Archaeal and Bacterial Type Strains, Phase II (KMG-II): from individual species to whole genera.</title>
        <authorList>
            <person name="Goeker M."/>
        </authorList>
    </citation>
    <scope>NUCLEOTIDE SEQUENCE [LARGE SCALE GENOMIC DNA]</scope>
    <source>
        <strain evidence="2 3">DSM 24323</strain>
    </source>
</reference>
<dbReference type="SUPFAM" id="SSF51735">
    <property type="entry name" value="NAD(P)-binding Rossmann-fold domains"/>
    <property type="match status" value="1"/>
</dbReference>
<dbReference type="RefSeq" id="WP_133755952.1">
    <property type="nucleotide sequence ID" value="NZ_SOAW01000003.1"/>
</dbReference>
<protein>
    <submittedName>
        <fullName evidence="2">Uncharacterized protein YbjT (DUF2867 family)</fullName>
    </submittedName>
</protein>
<evidence type="ECO:0000259" key="1">
    <source>
        <dbReference type="Pfam" id="PF13460"/>
    </source>
</evidence>
<feature type="domain" description="NAD(P)-binding" evidence="1">
    <location>
        <begin position="9"/>
        <end position="182"/>
    </location>
</feature>
<evidence type="ECO:0000313" key="2">
    <source>
        <dbReference type="EMBL" id="TDT30051.1"/>
    </source>
</evidence>
<dbReference type="Pfam" id="PF13460">
    <property type="entry name" value="NAD_binding_10"/>
    <property type="match status" value="1"/>
</dbReference>
<dbReference type="Gene3D" id="3.40.50.720">
    <property type="entry name" value="NAD(P)-binding Rossmann-like Domain"/>
    <property type="match status" value="1"/>
</dbReference>
<keyword evidence="3" id="KW-1185">Reference proteome</keyword>
<accession>A0A4R7IZ31</accession>
<dbReference type="PANTHER" id="PTHR47129">
    <property type="entry name" value="QUINONE OXIDOREDUCTASE 2"/>
    <property type="match status" value="1"/>
</dbReference>